<dbReference type="GO" id="GO:0000271">
    <property type="term" value="P:polysaccharide biosynthetic process"/>
    <property type="evidence" value="ECO:0007669"/>
    <property type="project" value="InterPro"/>
</dbReference>
<dbReference type="FunFam" id="2.60.120.10:FF:000032">
    <property type="entry name" value="Mannose-1-phosphate guanylyltransferase/mannose-6-phosphate isomerase"/>
    <property type="match status" value="1"/>
</dbReference>
<accession>A0A5E4XFX2</accession>
<dbReference type="GO" id="GO:0009298">
    <property type="term" value="P:GDP-mannose biosynthetic process"/>
    <property type="evidence" value="ECO:0007669"/>
    <property type="project" value="TreeGrafter"/>
</dbReference>
<dbReference type="PANTHER" id="PTHR46390:SF1">
    <property type="entry name" value="MANNOSE-1-PHOSPHATE GUANYLYLTRANSFERASE"/>
    <property type="match status" value="1"/>
</dbReference>
<dbReference type="Pfam" id="PF01050">
    <property type="entry name" value="MannoseP_isomer"/>
    <property type="match status" value="1"/>
</dbReference>
<reference evidence="12 13" key="1">
    <citation type="submission" date="2019-08" db="EMBL/GenBank/DDBJ databases">
        <authorList>
            <person name="Peeters C."/>
        </authorList>
    </citation>
    <scope>NUCLEOTIDE SEQUENCE [LARGE SCALE GENOMIC DNA]</scope>
    <source>
        <strain evidence="12 13">LMG 31107</strain>
    </source>
</reference>
<evidence type="ECO:0000313" key="12">
    <source>
        <dbReference type="EMBL" id="VVE35227.1"/>
    </source>
</evidence>
<dbReference type="InterPro" id="IPR006375">
    <property type="entry name" value="Man1P_GuaTrfase/Man6P_Isoase"/>
</dbReference>
<evidence type="ECO:0000256" key="5">
    <source>
        <dbReference type="ARBA" id="ARBA00022741"/>
    </source>
</evidence>
<dbReference type="Gene3D" id="3.90.550.10">
    <property type="entry name" value="Spore Coat Polysaccharide Biosynthesis Protein SpsA, Chain A"/>
    <property type="match status" value="1"/>
</dbReference>
<dbReference type="AlphaFoldDB" id="A0A5E4XFX2"/>
<evidence type="ECO:0000259" key="10">
    <source>
        <dbReference type="Pfam" id="PF01050"/>
    </source>
</evidence>
<protein>
    <recommendedName>
        <fullName evidence="2">mannose-1-phosphate guanylyltransferase</fullName>
        <ecNumber evidence="2">2.7.7.13</ecNumber>
    </recommendedName>
</protein>
<evidence type="ECO:0000256" key="2">
    <source>
        <dbReference type="ARBA" id="ARBA00012387"/>
    </source>
</evidence>
<dbReference type="GO" id="GO:0005525">
    <property type="term" value="F:GTP binding"/>
    <property type="evidence" value="ECO:0007669"/>
    <property type="project" value="UniProtKB-KW"/>
</dbReference>
<dbReference type="InterPro" id="IPR001538">
    <property type="entry name" value="Man6P_isomerase-2_C"/>
</dbReference>
<dbReference type="NCBIfam" id="TIGR01479">
    <property type="entry name" value="GMP_PMI"/>
    <property type="match status" value="1"/>
</dbReference>
<dbReference type="EMBL" id="CABPRY010000011">
    <property type="protein sequence ID" value="VVE35227.1"/>
    <property type="molecule type" value="Genomic_DNA"/>
</dbReference>
<dbReference type="PANTHER" id="PTHR46390">
    <property type="entry name" value="MANNOSE-1-PHOSPHATE GUANYLYLTRANSFERASE"/>
    <property type="match status" value="1"/>
</dbReference>
<feature type="domain" description="Mannose-6-phosphate isomerase type II C-terminal" evidence="10">
    <location>
        <begin position="354"/>
        <end position="468"/>
    </location>
</feature>
<dbReference type="Gene3D" id="2.60.120.10">
    <property type="entry name" value="Jelly Rolls"/>
    <property type="match status" value="1"/>
</dbReference>
<dbReference type="InterPro" id="IPR054566">
    <property type="entry name" value="ManC/GMP-like_b-helix"/>
</dbReference>
<dbReference type="EC" id="2.7.7.13" evidence="2"/>
<keyword evidence="3 12" id="KW-0808">Transferase</keyword>
<dbReference type="InterPro" id="IPR011051">
    <property type="entry name" value="RmlC_Cupin_sf"/>
</dbReference>
<evidence type="ECO:0000313" key="13">
    <source>
        <dbReference type="Proteomes" id="UP000396788"/>
    </source>
</evidence>
<dbReference type="InterPro" id="IPR049577">
    <property type="entry name" value="GMPP_N"/>
</dbReference>
<keyword evidence="6" id="KW-0342">GTP-binding</keyword>
<dbReference type="Pfam" id="PF00483">
    <property type="entry name" value="NTP_transferase"/>
    <property type="match status" value="1"/>
</dbReference>
<feature type="domain" description="Nucleotidyl transferase" evidence="9">
    <location>
        <begin position="5"/>
        <end position="289"/>
    </location>
</feature>
<dbReference type="SUPFAM" id="SSF53448">
    <property type="entry name" value="Nucleotide-diphospho-sugar transferases"/>
    <property type="match status" value="1"/>
</dbReference>
<dbReference type="Pfam" id="PF22640">
    <property type="entry name" value="ManC_GMP_beta-helix"/>
    <property type="match status" value="1"/>
</dbReference>
<evidence type="ECO:0000256" key="1">
    <source>
        <dbReference type="ARBA" id="ARBA00006115"/>
    </source>
</evidence>
<dbReference type="InterPro" id="IPR005835">
    <property type="entry name" value="NTP_transferase_dom"/>
</dbReference>
<dbReference type="GO" id="GO:0004475">
    <property type="term" value="F:mannose-1-phosphate guanylyltransferase (GTP) activity"/>
    <property type="evidence" value="ECO:0007669"/>
    <property type="project" value="UniProtKB-EC"/>
</dbReference>
<keyword evidence="4 12" id="KW-0548">Nucleotidyltransferase</keyword>
<organism evidence="12 13">
    <name type="scientific">Pandoraea cepalis</name>
    <dbReference type="NCBI Taxonomy" id="2508294"/>
    <lineage>
        <taxon>Bacteria</taxon>
        <taxon>Pseudomonadati</taxon>
        <taxon>Pseudomonadota</taxon>
        <taxon>Betaproteobacteria</taxon>
        <taxon>Burkholderiales</taxon>
        <taxon>Burkholderiaceae</taxon>
        <taxon>Pandoraea</taxon>
    </lineage>
</organism>
<dbReference type="CDD" id="cd02509">
    <property type="entry name" value="GDP-M1P_Guanylyltransferase"/>
    <property type="match status" value="1"/>
</dbReference>
<dbReference type="Proteomes" id="UP000396788">
    <property type="component" value="Unassembled WGS sequence"/>
</dbReference>
<evidence type="ECO:0000256" key="7">
    <source>
        <dbReference type="ARBA" id="ARBA00047343"/>
    </source>
</evidence>
<evidence type="ECO:0000256" key="4">
    <source>
        <dbReference type="ARBA" id="ARBA00022695"/>
    </source>
</evidence>
<dbReference type="InterPro" id="IPR029044">
    <property type="entry name" value="Nucleotide-diphossugar_trans"/>
</dbReference>
<dbReference type="CDD" id="cd02213">
    <property type="entry name" value="cupin_PMI_typeII_C"/>
    <property type="match status" value="1"/>
</dbReference>
<dbReference type="InterPro" id="IPR014710">
    <property type="entry name" value="RmlC-like_jellyroll"/>
</dbReference>
<gene>
    <name evidence="12" type="ORF">PCE31107_03869</name>
</gene>
<comment type="catalytic activity">
    <reaction evidence="7">
        <text>alpha-D-mannose 1-phosphate + GTP + H(+) = GDP-alpha-D-mannose + diphosphate</text>
        <dbReference type="Rhea" id="RHEA:15229"/>
        <dbReference type="ChEBI" id="CHEBI:15378"/>
        <dbReference type="ChEBI" id="CHEBI:33019"/>
        <dbReference type="ChEBI" id="CHEBI:37565"/>
        <dbReference type="ChEBI" id="CHEBI:57527"/>
        <dbReference type="ChEBI" id="CHEBI:58409"/>
        <dbReference type="EC" id="2.7.7.13"/>
    </reaction>
</comment>
<sequence>MAIIPVVLSGGSGTRLWPLSRASYPKQYLALYGADTLLQQTVGRIRGLKDVGAPLIIANNEQRFLVAEQLRSIDLKPGAIVLEPIGRNTAPAVAAAALLALRDMPDAVLLVLPSDHIIANEDVFFDVVEAARELAADDYLVTFGIPPETPHTGYGYIRRGARTKGSASGFHIEQFIEKPNAELAASFIEEGNCFWNSGMFLFKAKAYLEQMARLQPDMLAQVTAAVDQGAVDVDFLRLDRASLEACRSDSIDYAVMEKATRAAVIDAAGLGWSDIGSWSALSEIVPRDEQGNSLLGDVVAHDVKNSYIRSESRIVAAVGVENVVVVETPDAVLVAGKEHVQDVRKVVDSLIAQGRSESTLHRRVFRPWGAYEGLGEGERFQVKRIFVKPGAALSLQMHYHRSEHWIVVRGTANVTCDGKTILLTENQSTYIPLGTSHRLENPGKVPLELIEVQSGTYLGEDDIVRFEDHYGRAP</sequence>
<evidence type="ECO:0000259" key="11">
    <source>
        <dbReference type="Pfam" id="PF22640"/>
    </source>
</evidence>
<dbReference type="SUPFAM" id="SSF51182">
    <property type="entry name" value="RmlC-like cupins"/>
    <property type="match status" value="1"/>
</dbReference>
<dbReference type="FunFam" id="3.90.550.10:FF:000046">
    <property type="entry name" value="Mannose-1-phosphate guanylyltransferase (GDP)"/>
    <property type="match status" value="1"/>
</dbReference>
<evidence type="ECO:0000256" key="3">
    <source>
        <dbReference type="ARBA" id="ARBA00022679"/>
    </source>
</evidence>
<keyword evidence="5" id="KW-0547">Nucleotide-binding</keyword>
<comment type="similarity">
    <text evidence="1 8">Belongs to the mannose-6-phosphate isomerase type 2 family.</text>
</comment>
<evidence type="ECO:0000256" key="6">
    <source>
        <dbReference type="ARBA" id="ARBA00023134"/>
    </source>
</evidence>
<feature type="domain" description="MannoseP isomerase/GMP-like beta-helix" evidence="11">
    <location>
        <begin position="296"/>
        <end position="350"/>
    </location>
</feature>
<evidence type="ECO:0000259" key="9">
    <source>
        <dbReference type="Pfam" id="PF00483"/>
    </source>
</evidence>
<dbReference type="RefSeq" id="WP_150610361.1">
    <property type="nucleotide sequence ID" value="NZ_CABPRY010000011.1"/>
</dbReference>
<evidence type="ECO:0000256" key="8">
    <source>
        <dbReference type="RuleBase" id="RU004190"/>
    </source>
</evidence>
<proteinExistence type="inferred from homology"/>
<dbReference type="InterPro" id="IPR051161">
    <property type="entry name" value="Mannose-6P_isomerase_type2"/>
</dbReference>
<name>A0A5E4XFX2_9BURK</name>